<dbReference type="Proteomes" id="UP000670947">
    <property type="component" value="Unassembled WGS sequence"/>
</dbReference>
<dbReference type="Pfam" id="PF21984">
    <property type="entry name" value="DnaD_N"/>
    <property type="match status" value="1"/>
</dbReference>
<reference evidence="2 3" key="1">
    <citation type="submission" date="2021-03" db="EMBL/GenBank/DDBJ databases">
        <title>Paenibacillus artemisicola MWE-103 whole genome sequence.</title>
        <authorList>
            <person name="Ham Y.J."/>
        </authorList>
    </citation>
    <scope>NUCLEOTIDE SEQUENCE [LARGE SCALE GENOMIC DNA]</scope>
    <source>
        <strain evidence="2 3">MWE-103</strain>
    </source>
</reference>
<dbReference type="InterPro" id="IPR053843">
    <property type="entry name" value="DnaD_N"/>
</dbReference>
<evidence type="ECO:0000313" key="2">
    <source>
        <dbReference type="EMBL" id="MBO7748997.1"/>
    </source>
</evidence>
<dbReference type="InterPro" id="IPR036388">
    <property type="entry name" value="WH-like_DNA-bd_sf"/>
</dbReference>
<gene>
    <name evidence="2" type="ORF">I8J29_33030</name>
</gene>
<proteinExistence type="predicted"/>
<dbReference type="Gene3D" id="1.10.10.10">
    <property type="entry name" value="Winged helix-like DNA-binding domain superfamily/Winged helix DNA-binding domain"/>
    <property type="match status" value="1"/>
</dbReference>
<accession>A0ABS3WL28</accession>
<name>A0ABS3WL28_9BACL</name>
<dbReference type="RefSeq" id="WP_208851505.1">
    <property type="nucleotide sequence ID" value="NZ_JAGGDJ010000092.1"/>
</dbReference>
<keyword evidence="3" id="KW-1185">Reference proteome</keyword>
<feature type="domain" description="DnaD N-terminal" evidence="1">
    <location>
        <begin position="23"/>
        <end position="119"/>
    </location>
</feature>
<comment type="caution">
    <text evidence="2">The sequence shown here is derived from an EMBL/GenBank/DDBJ whole genome shotgun (WGS) entry which is preliminary data.</text>
</comment>
<organism evidence="2 3">
    <name type="scientific">Paenibacillus artemisiicola</name>
    <dbReference type="NCBI Taxonomy" id="1172618"/>
    <lineage>
        <taxon>Bacteria</taxon>
        <taxon>Bacillati</taxon>
        <taxon>Bacillota</taxon>
        <taxon>Bacilli</taxon>
        <taxon>Bacillales</taxon>
        <taxon>Paenibacillaceae</taxon>
        <taxon>Paenibacillus</taxon>
    </lineage>
</organism>
<evidence type="ECO:0000313" key="3">
    <source>
        <dbReference type="Proteomes" id="UP000670947"/>
    </source>
</evidence>
<protein>
    <submittedName>
        <fullName evidence="2">Helix-turn-helix domain-containing protein</fullName>
    </submittedName>
</protein>
<dbReference type="EMBL" id="JAGGDJ010000092">
    <property type="protein sequence ID" value="MBO7748997.1"/>
    <property type="molecule type" value="Genomic_DNA"/>
</dbReference>
<evidence type="ECO:0000259" key="1">
    <source>
        <dbReference type="Pfam" id="PF21984"/>
    </source>
</evidence>
<sequence length="315" mass="36369">MSESSRMEIIWGVALLDEGFTSIPNLLIRNYRRIGMEHGEYGFISQLLSYKHDARDPYPSRELLAANLSCSTRQIDKWVKSLRAKGLLRIGERRNLHNKQWGNTVYNFKPLLDALQRLIGEQPLPAAADKFEVVWDDEEQRRVPEVRMGSGPEVRMGLVPEVRTKKKSKNNNLKVDRKKEAAAAEAAAALAQISVSIESNQTEEKHDEIYEALLENVPRLVYVADNVTAGLMYIDEFYAMLQQKEFQHMLSPELVQLACERYFERNCRREGSNVFMRQTIKEPAGMLHRCYQEAHKLMKARRGRPAHELLKRGKQ</sequence>